<proteinExistence type="predicted"/>
<reference evidence="2 3" key="1">
    <citation type="submission" date="2015-01" db="EMBL/GenBank/DDBJ databases">
        <title>Evolution of Trichinella species and genotypes.</title>
        <authorList>
            <person name="Korhonen P.K."/>
            <person name="Edoardo P."/>
            <person name="Giuseppe L.R."/>
            <person name="Gasser R.B."/>
        </authorList>
    </citation>
    <scope>NUCLEOTIDE SEQUENCE [LARGE SCALE GENOMIC DNA]</scope>
    <source>
        <strain evidence="2">ISS141</strain>
    </source>
</reference>
<dbReference type="Proteomes" id="UP000054815">
    <property type="component" value="Unassembled WGS sequence"/>
</dbReference>
<evidence type="ECO:0000313" key="3">
    <source>
        <dbReference type="Proteomes" id="UP000054815"/>
    </source>
</evidence>
<sequence length="105" mass="11564">LNDLCRHLISLLQATKVSLLSSALRVGFLLFESLRCHLKLQLEMYLCKLMELATAAEVLPTPTSATVQSGSALSSRTSTLSNTVRLELRELALEALVQLWRVPGL</sequence>
<evidence type="ECO:0000259" key="1">
    <source>
        <dbReference type="Pfam" id="PF12783"/>
    </source>
</evidence>
<organism evidence="2 3">
    <name type="scientific">Trichinella pseudospiralis</name>
    <name type="common">Parasitic roundworm</name>
    <dbReference type="NCBI Taxonomy" id="6337"/>
    <lineage>
        <taxon>Eukaryota</taxon>
        <taxon>Metazoa</taxon>
        <taxon>Ecdysozoa</taxon>
        <taxon>Nematoda</taxon>
        <taxon>Enoplea</taxon>
        <taxon>Dorylaimia</taxon>
        <taxon>Trichinellida</taxon>
        <taxon>Trichinellidae</taxon>
        <taxon>Trichinella</taxon>
    </lineage>
</organism>
<protein>
    <submittedName>
        <fullName evidence="2">Golgi-specific brefeldin A-resistance guanine nucleotide exchange factor 1</fullName>
    </submittedName>
</protein>
<feature type="non-terminal residue" evidence="2">
    <location>
        <position position="105"/>
    </location>
</feature>
<dbReference type="InterPro" id="IPR032691">
    <property type="entry name" value="Mon2/Sec7/BIG1-like_HUS"/>
</dbReference>
<evidence type="ECO:0000313" key="2">
    <source>
        <dbReference type="EMBL" id="KRX79517.1"/>
    </source>
</evidence>
<feature type="non-terminal residue" evidence="2">
    <location>
        <position position="1"/>
    </location>
</feature>
<dbReference type="AlphaFoldDB" id="A0A0V0WUY3"/>
<gene>
    <name evidence="2" type="primary">GBF1</name>
    <name evidence="2" type="ORF">T4E_7531</name>
</gene>
<comment type="caution">
    <text evidence="2">The sequence shown here is derived from an EMBL/GenBank/DDBJ whole genome shotgun (WGS) entry which is preliminary data.</text>
</comment>
<name>A0A0V0WUY3_TRIPS</name>
<dbReference type="EMBL" id="JYDU01000840">
    <property type="protein sequence ID" value="KRX79517.1"/>
    <property type="molecule type" value="Genomic_DNA"/>
</dbReference>
<dbReference type="STRING" id="6337.A0A0V0WUY3"/>
<accession>A0A0V0WUY3</accession>
<feature type="domain" description="Mon2/Sec7/BIG1-like HUS" evidence="1">
    <location>
        <begin position="3"/>
        <end position="104"/>
    </location>
</feature>
<dbReference type="Pfam" id="PF12783">
    <property type="entry name" value="Sec7-like_HUS"/>
    <property type="match status" value="1"/>
</dbReference>